<evidence type="ECO:0000256" key="1">
    <source>
        <dbReference type="PROSITE-ProRule" id="PRU00047"/>
    </source>
</evidence>
<keyword evidence="5" id="KW-1185">Reference proteome</keyword>
<protein>
    <recommendedName>
        <fullName evidence="3">CCHC-type domain-containing protein</fullName>
    </recommendedName>
</protein>
<dbReference type="PROSITE" id="PS50158">
    <property type="entry name" value="ZF_CCHC"/>
    <property type="match status" value="1"/>
</dbReference>
<proteinExistence type="predicted"/>
<feature type="domain" description="CCHC-type" evidence="3">
    <location>
        <begin position="253"/>
        <end position="268"/>
    </location>
</feature>
<dbReference type="SMART" id="SM00343">
    <property type="entry name" value="ZnF_C2HC"/>
    <property type="match status" value="1"/>
</dbReference>
<keyword evidence="1" id="KW-0863">Zinc-finger</keyword>
<reference evidence="4 5" key="1">
    <citation type="journal article" date="2025" name="Microbiol. Resour. Announc.">
        <title>Draft genome sequences for Neonectria magnoliae and Neonectria punicea, canker pathogens of Liriodendron tulipifera and Acer saccharum in West Virginia.</title>
        <authorList>
            <person name="Petronek H.M."/>
            <person name="Kasson M.T."/>
            <person name="Metheny A.M."/>
            <person name="Stauder C.M."/>
            <person name="Lovett B."/>
            <person name="Lynch S.C."/>
            <person name="Garnas J.R."/>
            <person name="Kasson L.R."/>
            <person name="Stajich J.E."/>
        </authorList>
    </citation>
    <scope>NUCLEOTIDE SEQUENCE [LARGE SCALE GENOMIC DNA]</scope>
    <source>
        <strain evidence="4 5">NRRL 64651</strain>
    </source>
</reference>
<dbReference type="EMBL" id="JAZAVK010000083">
    <property type="protein sequence ID" value="KAK7425348.1"/>
    <property type="molecule type" value="Genomic_DNA"/>
</dbReference>
<name>A0ABR1HVQ5_9HYPO</name>
<feature type="compositionally biased region" description="Polar residues" evidence="2">
    <location>
        <begin position="269"/>
        <end position="278"/>
    </location>
</feature>
<comment type="caution">
    <text evidence="4">The sequence shown here is derived from an EMBL/GenBank/DDBJ whole genome shotgun (WGS) entry which is preliminary data.</text>
</comment>
<dbReference type="InterPro" id="IPR036875">
    <property type="entry name" value="Znf_CCHC_sf"/>
</dbReference>
<evidence type="ECO:0000313" key="5">
    <source>
        <dbReference type="Proteomes" id="UP001498421"/>
    </source>
</evidence>
<keyword evidence="1" id="KW-0479">Metal-binding</keyword>
<evidence type="ECO:0000256" key="2">
    <source>
        <dbReference type="SAM" id="MobiDB-lite"/>
    </source>
</evidence>
<feature type="compositionally biased region" description="Low complexity" evidence="2">
    <location>
        <begin position="230"/>
        <end position="248"/>
    </location>
</feature>
<dbReference type="Gene3D" id="4.10.60.10">
    <property type="entry name" value="Zinc finger, CCHC-type"/>
    <property type="match status" value="1"/>
</dbReference>
<dbReference type="Proteomes" id="UP001498421">
    <property type="component" value="Unassembled WGS sequence"/>
</dbReference>
<accession>A0ABR1HVQ5</accession>
<gene>
    <name evidence="4" type="ORF">QQZ08_008134</name>
</gene>
<feature type="region of interest" description="Disordered" evidence="2">
    <location>
        <begin position="259"/>
        <end position="278"/>
    </location>
</feature>
<dbReference type="InterPro" id="IPR001878">
    <property type="entry name" value="Znf_CCHC"/>
</dbReference>
<dbReference type="SUPFAM" id="SSF57756">
    <property type="entry name" value="Retrovirus zinc finger-like domains"/>
    <property type="match status" value="1"/>
</dbReference>
<feature type="region of interest" description="Disordered" evidence="2">
    <location>
        <begin position="25"/>
        <end position="52"/>
    </location>
</feature>
<evidence type="ECO:0000313" key="4">
    <source>
        <dbReference type="EMBL" id="KAK7425348.1"/>
    </source>
</evidence>
<evidence type="ECO:0000259" key="3">
    <source>
        <dbReference type="PROSITE" id="PS50158"/>
    </source>
</evidence>
<sequence>MAPETPRGVSSRLLTMKFMQRAVASASSAGSLESESHSAKKRKLGHSPSEGRISLNIDQATIKAALDDQEAKRQAALEQHISADTHWVLKNSWTGSKASDTAKAPLNVVYVGYGDIDSSNESGDNEDVPAIGRTSTRNFKSPKKEACEPLDVQNPNTQKPADESDGSSDADSNASNEPTPGRKRKPSSDSPHSQPARSRSRSRSQPRQSLESAKAKEFREKRKKKEVKLSKLTSISSGGGSQFSSTNSKSMTCYKCHQAGHKAVDCPSSGASSGRSKR</sequence>
<organism evidence="4 5">
    <name type="scientific">Neonectria magnoliae</name>
    <dbReference type="NCBI Taxonomy" id="2732573"/>
    <lineage>
        <taxon>Eukaryota</taxon>
        <taxon>Fungi</taxon>
        <taxon>Dikarya</taxon>
        <taxon>Ascomycota</taxon>
        <taxon>Pezizomycotina</taxon>
        <taxon>Sordariomycetes</taxon>
        <taxon>Hypocreomycetidae</taxon>
        <taxon>Hypocreales</taxon>
        <taxon>Nectriaceae</taxon>
        <taxon>Neonectria</taxon>
    </lineage>
</organism>
<feature type="region of interest" description="Disordered" evidence="2">
    <location>
        <begin position="115"/>
        <end position="249"/>
    </location>
</feature>
<keyword evidence="1" id="KW-0862">Zinc</keyword>
<dbReference type="Pfam" id="PF00098">
    <property type="entry name" value="zf-CCHC"/>
    <property type="match status" value="1"/>
</dbReference>